<name>A0ABP6TGB2_9ACTN</name>
<gene>
    <name evidence="2" type="ORF">GCM10019016_009740</name>
</gene>
<sequence length="155" mass="17093">MERVQGTTTTLWVSLHLNHHGEHPVPPETPTEPRGLYRAWTRAVEQTNAQMAGEPSRVPLPTPMEQFRCGVSPKTSPAPRRPGSPTPNRRPPGRRRRVQPRPRRGAPFRRAGNHRGIPEKIEQAMQLSALVEAGLTGTADLTAVGRCRPSKANAV</sequence>
<protein>
    <submittedName>
        <fullName evidence="2">Uncharacterized protein</fullName>
    </submittedName>
</protein>
<accession>A0ABP6TGB2</accession>
<evidence type="ECO:0000313" key="2">
    <source>
        <dbReference type="EMBL" id="GAA3493875.1"/>
    </source>
</evidence>
<evidence type="ECO:0000256" key="1">
    <source>
        <dbReference type="SAM" id="MobiDB-lite"/>
    </source>
</evidence>
<keyword evidence="3" id="KW-1185">Reference proteome</keyword>
<feature type="region of interest" description="Disordered" evidence="1">
    <location>
        <begin position="47"/>
        <end position="118"/>
    </location>
</feature>
<feature type="compositionally biased region" description="Pro residues" evidence="1">
    <location>
        <begin position="79"/>
        <end position="90"/>
    </location>
</feature>
<proteinExistence type="predicted"/>
<dbReference type="RefSeq" id="WP_193460412.1">
    <property type="nucleotide sequence ID" value="NZ_BAAAXF010000014.1"/>
</dbReference>
<evidence type="ECO:0000313" key="3">
    <source>
        <dbReference type="Proteomes" id="UP001501455"/>
    </source>
</evidence>
<feature type="compositionally biased region" description="Basic residues" evidence="1">
    <location>
        <begin position="91"/>
        <end position="113"/>
    </location>
</feature>
<organism evidence="2 3">
    <name type="scientific">Streptomyces prasinosporus</name>
    <dbReference type="NCBI Taxonomy" id="68256"/>
    <lineage>
        <taxon>Bacteria</taxon>
        <taxon>Bacillati</taxon>
        <taxon>Actinomycetota</taxon>
        <taxon>Actinomycetes</taxon>
        <taxon>Kitasatosporales</taxon>
        <taxon>Streptomycetaceae</taxon>
        <taxon>Streptomyces</taxon>
        <taxon>Streptomyces albogriseolus group</taxon>
    </lineage>
</organism>
<dbReference type="Proteomes" id="UP001501455">
    <property type="component" value="Unassembled WGS sequence"/>
</dbReference>
<comment type="caution">
    <text evidence="2">The sequence shown here is derived from an EMBL/GenBank/DDBJ whole genome shotgun (WGS) entry which is preliminary data.</text>
</comment>
<dbReference type="EMBL" id="BAAAXF010000014">
    <property type="protein sequence ID" value="GAA3493875.1"/>
    <property type="molecule type" value="Genomic_DNA"/>
</dbReference>
<reference evidence="3" key="1">
    <citation type="journal article" date="2019" name="Int. J. Syst. Evol. Microbiol.">
        <title>The Global Catalogue of Microorganisms (GCM) 10K type strain sequencing project: providing services to taxonomists for standard genome sequencing and annotation.</title>
        <authorList>
            <consortium name="The Broad Institute Genomics Platform"/>
            <consortium name="The Broad Institute Genome Sequencing Center for Infectious Disease"/>
            <person name="Wu L."/>
            <person name="Ma J."/>
        </authorList>
    </citation>
    <scope>NUCLEOTIDE SEQUENCE [LARGE SCALE GENOMIC DNA]</scope>
    <source>
        <strain evidence="3">JCM 4816</strain>
    </source>
</reference>